<dbReference type="Pfam" id="PF11153">
    <property type="entry name" value="DUF2931"/>
    <property type="match status" value="1"/>
</dbReference>
<keyword evidence="1" id="KW-0732">Signal</keyword>
<keyword evidence="3" id="KW-1185">Reference proteome</keyword>
<dbReference type="Proteomes" id="UP000501989">
    <property type="component" value="Chromosome"/>
</dbReference>
<dbReference type="RefSeq" id="WP_172609682.1">
    <property type="nucleotide sequence ID" value="NZ_CP053746.1"/>
</dbReference>
<proteinExistence type="predicted"/>
<dbReference type="AlphaFoldDB" id="A0A6M8MRP8"/>
<accession>A0A6M8MRP8</accession>
<organism evidence="2 3">
    <name type="scientific">Pseudomonas graminis</name>
    <dbReference type="NCBI Taxonomy" id="158627"/>
    <lineage>
        <taxon>Bacteria</taxon>
        <taxon>Pseudomonadati</taxon>
        <taxon>Pseudomonadota</taxon>
        <taxon>Gammaproteobacteria</taxon>
        <taxon>Pseudomonadales</taxon>
        <taxon>Pseudomonadaceae</taxon>
        <taxon>Pseudomonas</taxon>
    </lineage>
</organism>
<evidence type="ECO:0008006" key="4">
    <source>
        <dbReference type="Google" id="ProtNLM"/>
    </source>
</evidence>
<gene>
    <name evidence="2" type="ORF">FX982_00737</name>
</gene>
<dbReference type="EMBL" id="CP053746">
    <property type="protein sequence ID" value="QKF49817.1"/>
    <property type="molecule type" value="Genomic_DNA"/>
</dbReference>
<dbReference type="KEGG" id="pgg:FX982_00737"/>
<evidence type="ECO:0000256" key="1">
    <source>
        <dbReference type="SAM" id="SignalP"/>
    </source>
</evidence>
<protein>
    <recommendedName>
        <fullName evidence="4">DUF2931 family protein</fullName>
    </recommendedName>
</protein>
<sequence length="223" mass="24910">MNKLLSLALSLMLLTGCTNANSRSMPYNAWRLGVFTPDYMEAWIETVNVLDISGYVSFEAARGVPSIGYPRARSKGIPEKFKGDPKGWPERVGWGKGKYLKADLPKEMYVRWQSLVEPQIYHARIDIPESTREIMRRGEKTFCRFDAKWITDYRKAIVIGLAPGGIVKVWVTGPCLSPIEVTRVQAKVDPTGPSDGLSGGKFVQPSAESKAYVEKFGIPYGSW</sequence>
<feature type="signal peptide" evidence="1">
    <location>
        <begin position="1"/>
        <end position="20"/>
    </location>
</feature>
<dbReference type="InterPro" id="IPR021326">
    <property type="entry name" value="DUF2931"/>
</dbReference>
<dbReference type="PROSITE" id="PS51257">
    <property type="entry name" value="PROKAR_LIPOPROTEIN"/>
    <property type="match status" value="1"/>
</dbReference>
<reference evidence="3" key="1">
    <citation type="submission" date="2019-12" db="EMBL/GenBank/DDBJ databases">
        <title>Endophytic bacteria associated with Panax ginseng seedlings.</title>
        <authorList>
            <person name="Park J.M."/>
            <person name="Shin R."/>
            <person name="Jo S.H."/>
        </authorList>
    </citation>
    <scope>NUCLEOTIDE SEQUENCE [LARGE SCALE GENOMIC DNA]</scope>
    <source>
        <strain evidence="3">PgKB30</strain>
    </source>
</reference>
<name>A0A6M8MRP8_9PSED</name>
<evidence type="ECO:0000313" key="3">
    <source>
        <dbReference type="Proteomes" id="UP000501989"/>
    </source>
</evidence>
<feature type="chain" id="PRO_5026958644" description="DUF2931 family protein" evidence="1">
    <location>
        <begin position="21"/>
        <end position="223"/>
    </location>
</feature>
<evidence type="ECO:0000313" key="2">
    <source>
        <dbReference type="EMBL" id="QKF49817.1"/>
    </source>
</evidence>